<dbReference type="Proteomes" id="UP000030378">
    <property type="component" value="Unassembled WGS sequence"/>
</dbReference>
<evidence type="ECO:0000313" key="13">
    <source>
        <dbReference type="Proteomes" id="UP001275057"/>
    </source>
</evidence>
<feature type="signal peptide" evidence="1">
    <location>
        <begin position="1"/>
        <end position="18"/>
    </location>
</feature>
<dbReference type="InterPro" id="IPR005590">
    <property type="entry name" value="DUF333"/>
</dbReference>
<reference evidence="8" key="4">
    <citation type="submission" date="2017-12" db="EMBL/GenBank/DDBJ databases">
        <title>FDA dAtabase for Regulatory Grade micrObial Sequences (FDA-ARGOS): Supporting development and validation of Infectious Disease Dx tests.</title>
        <authorList>
            <person name="Campos J."/>
            <person name="Goldberg B."/>
            <person name="Tallon L."/>
            <person name="Sadzewicz L."/>
            <person name="Sengamalay N."/>
            <person name="Ott S."/>
            <person name="Godinez A."/>
            <person name="Nagaraj S."/>
            <person name="Vavikolanu K."/>
            <person name="Vyas G."/>
            <person name="Nadendla S."/>
            <person name="Aluvathingal J."/>
            <person name="Geyer C."/>
            <person name="Nandy P."/>
            <person name="Hobson J."/>
            <person name="Sichtig H."/>
        </authorList>
    </citation>
    <scope>NUCLEOTIDE SEQUENCE [LARGE SCALE GENOMIC DNA]</scope>
    <source>
        <strain evidence="8">FDAARGOS_79</strain>
    </source>
</reference>
<evidence type="ECO:0000313" key="7">
    <source>
        <dbReference type="EMBL" id="PYA67784.1"/>
    </source>
</evidence>
<dbReference type="Proteomes" id="UP001234811">
    <property type="component" value="Unassembled WGS sequence"/>
</dbReference>
<reference evidence="3 12" key="9">
    <citation type="submission" date="2023-07" db="EMBL/GenBank/DDBJ databases">
        <title>Pathogens genome sequencing project 196.</title>
        <authorList>
            <person name="Cao X."/>
        </authorList>
    </citation>
    <scope>NUCLEOTIDE SEQUENCE [LARGE SCALE GENOMIC DNA]</scope>
    <source>
        <strain evidence="3 12">SM41</strain>
    </source>
</reference>
<evidence type="ECO:0000313" key="12">
    <source>
        <dbReference type="Proteomes" id="UP001234811"/>
    </source>
</evidence>
<protein>
    <submittedName>
        <fullName evidence="2">DUF333 domain-containing protein</fullName>
    </submittedName>
</protein>
<keyword evidence="1" id="KW-0732">Signal</keyword>
<evidence type="ECO:0000313" key="5">
    <source>
        <dbReference type="EMBL" id="OCO83633.1"/>
    </source>
</evidence>
<dbReference type="PROSITE" id="PS51257">
    <property type="entry name" value="PROKAR_LIPOPROTEIN"/>
    <property type="match status" value="1"/>
</dbReference>
<dbReference type="GeneID" id="301144575"/>
<evidence type="ECO:0000313" key="10">
    <source>
        <dbReference type="Proteomes" id="UP000245399"/>
    </source>
</evidence>
<accession>A0A177I9I1</accession>
<name>A0A177I9I1_SERMA</name>
<dbReference type="AlphaFoldDB" id="A0A177I9I1"/>
<reference evidence="5" key="2">
    <citation type="journal article" date="2017" name="PLoS ONE">
        <title>Genomic and phenotypic characterisation of fluoroquinolone resistance mechanisms in Enterobacteriaceae in Durban, South Africa.</title>
        <authorList>
            <person name="Osei Sekyere J."/>
            <person name="Amoako D.G."/>
        </authorList>
    </citation>
    <scope>NUCLEOTIDE SEQUENCE</scope>
    <source>
        <strain evidence="5">945174350</strain>
    </source>
</reference>
<feature type="chain" id="PRO_5044550088" evidence="1">
    <location>
        <begin position="19"/>
        <end position="87"/>
    </location>
</feature>
<reference evidence="9" key="1">
    <citation type="submission" date="2016-04" db="EMBL/GenBank/DDBJ databases">
        <authorList>
            <person name="Osei Sekyere J."/>
            <person name="Sivertsen A."/>
            <person name="Pedersen A.T."/>
            <person name="Sundsfjord A."/>
        </authorList>
    </citation>
    <scope>NUCLEOTIDE SEQUENCE [LARGE SCALE GENOMIC DNA]</scope>
    <source>
        <strain evidence="9">945174350</strain>
    </source>
</reference>
<reference evidence="7" key="8">
    <citation type="submission" date="2018-06" db="EMBL/GenBank/DDBJ databases">
        <authorList>
            <person name="Martins R.C."/>
            <person name="Perdigao-Neto L.V."/>
            <person name="Costa S.F."/>
            <person name="Levin A.S.S."/>
        </authorList>
    </citation>
    <scope>NUCLEOTIDE SEQUENCE</scope>
    <source>
        <strain evidence="7">1283</strain>
    </source>
</reference>
<dbReference type="EMBL" id="LJEX02000103">
    <property type="protein sequence ID" value="OCO83633.1"/>
    <property type="molecule type" value="Genomic_DNA"/>
</dbReference>
<sequence length="87" mass="9420">MKKTLMLSLLAGMTMLQGCSVKSNDAPPPPQVKPIGMANPADVYCTQIGGKLNAKENAAGQYSTCTLPSGQEIESWELFRRDHPVKK</sequence>
<reference evidence="6" key="3">
    <citation type="submission" date="2017-12" db="EMBL/GenBank/DDBJ databases">
        <title>FDA dAtabase for Regulatory Grade micrObial Sequences (FDA-ARGOS): Supporting development and validation of Infectious Disease Dx tests.</title>
        <authorList>
            <person name="Campos J."/>
            <person name="Goldberg B."/>
            <person name="Tallon L.J."/>
            <person name="Sadzewicz L."/>
            <person name="Sengamalay N."/>
            <person name="Ott S."/>
            <person name="Godinez A."/>
            <person name="Nagaraj S."/>
            <person name="Vavikolanu K."/>
            <person name="Vyas G."/>
            <person name="Nadendla S."/>
            <person name="Aluvathingal J."/>
            <person name="Geyer C."/>
            <person name="Nandy P."/>
            <person name="Hobson J."/>
            <person name="Sichtig H."/>
        </authorList>
    </citation>
    <scope>NUCLEOTIDE SEQUENCE</scope>
    <source>
        <strain evidence="6">FDAARGOS_79</strain>
    </source>
</reference>
<evidence type="ECO:0000313" key="9">
    <source>
        <dbReference type="Proteomes" id="UP000050489"/>
    </source>
</evidence>
<reference evidence="4 13" key="10">
    <citation type="submission" date="2023-11" db="EMBL/GenBank/DDBJ databases">
        <title>Detection of rare carbapenemases in Enterobacterales - comparison of two colorimetric and two CIM-based carbapenemase assays.</title>
        <authorList>
            <person name="Schaffarczyk L."/>
            <person name="Noster J."/>
            <person name="Stelzer Y."/>
            <person name="Sattler J."/>
            <person name="Gatermann S."/>
            <person name="Hamprecht A."/>
        </authorList>
    </citation>
    <scope>NUCLEOTIDE SEQUENCE [LARGE SCALE GENOMIC DNA]</scope>
    <source>
        <strain evidence="4 13">CIM-Carb-136</strain>
    </source>
</reference>
<keyword evidence="11" id="KW-1185">Reference proteome</keyword>
<gene>
    <name evidence="5" type="ORF">AN695_0203525</name>
    <name evidence="2" type="ORF">DKC05_10390</name>
    <name evidence="7" type="ORF">DMW51_11715</name>
    <name evidence="6" type="ORF">MC70_003035</name>
    <name evidence="3" type="ORF">RF091_01565</name>
    <name evidence="4" type="ORF">SJ435_14480</name>
</gene>
<dbReference type="Proteomes" id="UP000245399">
    <property type="component" value="Chromosome"/>
</dbReference>
<proteinExistence type="predicted"/>
<dbReference type="EMBL" id="QJQB01000265">
    <property type="protein sequence ID" value="PYA67784.1"/>
    <property type="molecule type" value="Genomic_DNA"/>
</dbReference>
<reference evidence="2 10" key="5">
    <citation type="submission" date="2018-05" db="EMBL/GenBank/DDBJ databases">
        <title>Klebsiella quasipneumonaiae provides a window into carbapenemase gene transfer, plasmid rearrangements and nosocomial acquisition from the hospital environment.</title>
        <authorList>
            <person name="Mathers A.J."/>
            <person name="Vegesana K."/>
            <person name="Stoesser N."/>
            <person name="Crook D."/>
            <person name="Vaughan A."/>
            <person name="Barry K."/>
            <person name="Parikh H."/>
            <person name="Sebra R."/>
            <person name="Kotay S."/>
            <person name="Walker A.S."/>
            <person name="Sheppard A.E."/>
        </authorList>
    </citation>
    <scope>NUCLEOTIDE SEQUENCE [LARGE SCALE GENOMIC DNA]</scope>
    <source>
        <strain evidence="2 10">CAV1761</strain>
    </source>
</reference>
<dbReference type="Proteomes" id="UP000050489">
    <property type="component" value="Unassembled WGS sequence"/>
</dbReference>
<dbReference type="Proteomes" id="UP001275057">
    <property type="component" value="Unassembled WGS sequence"/>
</dbReference>
<dbReference type="PANTHER" id="PTHR38008:SF2">
    <property type="entry name" value="HEMOLYSIN"/>
    <property type="match status" value="1"/>
</dbReference>
<reference evidence="11" key="6">
    <citation type="submission" date="2018-06" db="EMBL/GenBank/DDBJ databases">
        <title>Serratia marcescens genome sequencing and assembly.</title>
        <authorList>
            <person name="Martins R.C."/>
            <person name="Perdigao-Neto L.V."/>
            <person name="Costa S.F."/>
            <person name="Levin A.S.S."/>
        </authorList>
    </citation>
    <scope>NUCLEOTIDE SEQUENCE [LARGE SCALE GENOMIC DNA]</scope>
    <source>
        <strain evidence="11">1283</strain>
    </source>
</reference>
<dbReference type="Pfam" id="PF03891">
    <property type="entry name" value="DUF333"/>
    <property type="match status" value="1"/>
</dbReference>
<dbReference type="RefSeq" id="WP_004940597.1">
    <property type="nucleotide sequence ID" value="NZ_ABEXNO020000008.1"/>
</dbReference>
<evidence type="ECO:0000313" key="11">
    <source>
        <dbReference type="Proteomes" id="UP000247823"/>
    </source>
</evidence>
<dbReference type="EMBL" id="JTBC02000001">
    <property type="protein sequence ID" value="PNO72454.1"/>
    <property type="molecule type" value="Genomic_DNA"/>
</dbReference>
<evidence type="ECO:0000313" key="4">
    <source>
        <dbReference type="EMBL" id="MDX7083603.1"/>
    </source>
</evidence>
<evidence type="ECO:0000256" key="1">
    <source>
        <dbReference type="SAM" id="SignalP"/>
    </source>
</evidence>
<evidence type="ECO:0000313" key="6">
    <source>
        <dbReference type="EMBL" id="PNO72454.1"/>
    </source>
</evidence>
<evidence type="ECO:0000313" key="2">
    <source>
        <dbReference type="EMBL" id="AWL68050.1"/>
    </source>
</evidence>
<dbReference type="EMBL" id="JAVIPQ010000040">
    <property type="protein sequence ID" value="MDQ9554226.1"/>
    <property type="molecule type" value="Genomic_DNA"/>
</dbReference>
<reference evidence="7 11" key="7">
    <citation type="submission" date="2018-06" db="EMBL/GenBank/DDBJ databases">
        <title>Serratia marcescens genome sequencing and assembly.</title>
        <authorList>
            <person name="Martins R.C.R."/>
            <person name="Perdigao-Neto L.V."/>
            <person name="Costa S.F."/>
            <person name="Levin A.S.S."/>
        </authorList>
    </citation>
    <scope>NUCLEOTIDE SEQUENCE [LARGE SCALE GENOMIC DNA]</scope>
    <source>
        <strain evidence="7 11">1283</strain>
    </source>
</reference>
<evidence type="ECO:0000313" key="3">
    <source>
        <dbReference type="EMBL" id="MDQ9554226.1"/>
    </source>
</evidence>
<dbReference type="EMBL" id="JAXABG010000008">
    <property type="protein sequence ID" value="MDX7083603.1"/>
    <property type="molecule type" value="Genomic_DNA"/>
</dbReference>
<dbReference type="EMBL" id="CP029449">
    <property type="protein sequence ID" value="AWL68050.1"/>
    <property type="molecule type" value="Genomic_DNA"/>
</dbReference>
<dbReference type="Proteomes" id="UP000247823">
    <property type="component" value="Unassembled WGS sequence"/>
</dbReference>
<evidence type="ECO:0000313" key="8">
    <source>
        <dbReference type="Proteomes" id="UP000030378"/>
    </source>
</evidence>
<organism evidence="5 9">
    <name type="scientific">Serratia marcescens</name>
    <dbReference type="NCBI Taxonomy" id="615"/>
    <lineage>
        <taxon>Bacteria</taxon>
        <taxon>Pseudomonadati</taxon>
        <taxon>Pseudomonadota</taxon>
        <taxon>Gammaproteobacteria</taxon>
        <taxon>Enterobacterales</taxon>
        <taxon>Yersiniaceae</taxon>
        <taxon>Serratia</taxon>
    </lineage>
</organism>
<dbReference type="PANTHER" id="PTHR38008">
    <property type="entry name" value="HEMOLYSIN-RELATED"/>
    <property type="match status" value="1"/>
</dbReference>